<evidence type="ECO:0000313" key="1">
    <source>
        <dbReference type="EMBL" id="KAI3827074.1"/>
    </source>
</evidence>
<reference evidence="2" key="1">
    <citation type="journal article" date="2022" name="Mol. Ecol. Resour.">
        <title>The genomes of chicory, endive, great burdock and yacon provide insights into Asteraceae palaeo-polyploidization history and plant inulin production.</title>
        <authorList>
            <person name="Fan W."/>
            <person name="Wang S."/>
            <person name="Wang H."/>
            <person name="Wang A."/>
            <person name="Jiang F."/>
            <person name="Liu H."/>
            <person name="Zhao H."/>
            <person name="Xu D."/>
            <person name="Zhang Y."/>
        </authorList>
    </citation>
    <scope>NUCLEOTIDE SEQUENCE [LARGE SCALE GENOMIC DNA]</scope>
    <source>
        <strain evidence="2">cv. Yunnan</strain>
    </source>
</reference>
<evidence type="ECO:0000313" key="2">
    <source>
        <dbReference type="Proteomes" id="UP001056120"/>
    </source>
</evidence>
<name>A0ACB9K4F3_9ASTR</name>
<proteinExistence type="predicted"/>
<dbReference type="EMBL" id="CM042018">
    <property type="protein sequence ID" value="KAI3827074.1"/>
    <property type="molecule type" value="Genomic_DNA"/>
</dbReference>
<comment type="caution">
    <text evidence="1">The sequence shown here is derived from an EMBL/GenBank/DDBJ whole genome shotgun (WGS) entry which is preliminary data.</text>
</comment>
<organism evidence="1 2">
    <name type="scientific">Smallanthus sonchifolius</name>
    <dbReference type="NCBI Taxonomy" id="185202"/>
    <lineage>
        <taxon>Eukaryota</taxon>
        <taxon>Viridiplantae</taxon>
        <taxon>Streptophyta</taxon>
        <taxon>Embryophyta</taxon>
        <taxon>Tracheophyta</taxon>
        <taxon>Spermatophyta</taxon>
        <taxon>Magnoliopsida</taxon>
        <taxon>eudicotyledons</taxon>
        <taxon>Gunneridae</taxon>
        <taxon>Pentapetalae</taxon>
        <taxon>asterids</taxon>
        <taxon>campanulids</taxon>
        <taxon>Asterales</taxon>
        <taxon>Asteraceae</taxon>
        <taxon>Asteroideae</taxon>
        <taxon>Heliantheae alliance</taxon>
        <taxon>Millerieae</taxon>
        <taxon>Smallanthus</taxon>
    </lineage>
</organism>
<gene>
    <name evidence="1" type="ORF">L1987_01137</name>
</gene>
<keyword evidence="2" id="KW-1185">Reference proteome</keyword>
<reference evidence="1 2" key="2">
    <citation type="journal article" date="2022" name="Mol. Ecol. Resour.">
        <title>The genomes of chicory, endive, great burdock and yacon provide insights into Asteraceae paleo-polyploidization history and plant inulin production.</title>
        <authorList>
            <person name="Fan W."/>
            <person name="Wang S."/>
            <person name="Wang H."/>
            <person name="Wang A."/>
            <person name="Jiang F."/>
            <person name="Liu H."/>
            <person name="Zhao H."/>
            <person name="Xu D."/>
            <person name="Zhang Y."/>
        </authorList>
    </citation>
    <scope>NUCLEOTIDE SEQUENCE [LARGE SCALE GENOMIC DNA]</scope>
    <source>
        <strain evidence="2">cv. Yunnan</strain>
        <tissue evidence="1">Leaves</tissue>
    </source>
</reference>
<sequence>MEIENQQVPKPKWTRNTPLSPLHGDWKEELYKEKMASKVDKESIFVCKRLVQLFAFRALGVVECFERLGWEVVLVFHDPDQVGRIPNRSIVNWMTTLERHMGDNPPRTMSLTGRVGKKEVVMSFDTIRQVAPFDSTGGGVKLRYLDAEQHRHYTDFYTGRQYVSHPEPVEWSQVGQYNGEAQYPYPETHYSRWVPLPYQHQGPSGSSSGPSDDFSAISDSLMTGWFGQEIPRPLADDPYEEPELNHRDTR</sequence>
<dbReference type="Proteomes" id="UP001056120">
    <property type="component" value="Linkage Group LG01"/>
</dbReference>
<protein>
    <submittedName>
        <fullName evidence="1">Uncharacterized protein</fullName>
    </submittedName>
</protein>
<accession>A0ACB9K4F3</accession>